<reference evidence="6 7" key="1">
    <citation type="journal article" date="2016" name="Nat. Commun.">
        <title>Thousands of microbial genomes shed light on interconnected biogeochemical processes in an aquifer system.</title>
        <authorList>
            <person name="Anantharaman K."/>
            <person name="Brown C.T."/>
            <person name="Hug L.A."/>
            <person name="Sharon I."/>
            <person name="Castelle C.J."/>
            <person name="Probst A.J."/>
            <person name="Thomas B.C."/>
            <person name="Singh A."/>
            <person name="Wilkins M.J."/>
            <person name="Karaoz U."/>
            <person name="Brodie E.L."/>
            <person name="Williams K.H."/>
            <person name="Hubbard S.S."/>
            <person name="Banfield J.F."/>
        </authorList>
    </citation>
    <scope>NUCLEOTIDE SEQUENCE [LARGE SCALE GENOMIC DNA]</scope>
</reference>
<dbReference type="Pfam" id="PF03033">
    <property type="entry name" value="Glyco_transf_28"/>
    <property type="match status" value="1"/>
</dbReference>
<dbReference type="PANTHER" id="PTHR21015:SF27">
    <property type="entry name" value="UDP-N-ACETYLGLUCOSAMINE--N-ACETYLMURAMYL-(PENTAPEPTIDE) PYROPHOSPHORYL-UNDECAPRENOL N-ACETYLGLUCOSAMINE TRANSFERASE"/>
    <property type="match status" value="1"/>
</dbReference>
<evidence type="ECO:0008006" key="8">
    <source>
        <dbReference type="Google" id="ProtNLM"/>
    </source>
</evidence>
<dbReference type="GO" id="GO:0005975">
    <property type="term" value="P:carbohydrate metabolic process"/>
    <property type="evidence" value="ECO:0007669"/>
    <property type="project" value="InterPro"/>
</dbReference>
<dbReference type="CDD" id="cd03785">
    <property type="entry name" value="GT28_MurG"/>
    <property type="match status" value="1"/>
</dbReference>
<evidence type="ECO:0000256" key="3">
    <source>
        <dbReference type="SAM" id="Phobius"/>
    </source>
</evidence>
<keyword evidence="3" id="KW-0472">Membrane</keyword>
<keyword evidence="2" id="KW-0808">Transferase</keyword>
<evidence type="ECO:0000313" key="7">
    <source>
        <dbReference type="Proteomes" id="UP000179010"/>
    </source>
</evidence>
<keyword evidence="1" id="KW-0328">Glycosyltransferase</keyword>
<dbReference type="Proteomes" id="UP000179010">
    <property type="component" value="Unassembled WGS sequence"/>
</dbReference>
<evidence type="ECO:0000256" key="1">
    <source>
        <dbReference type="ARBA" id="ARBA00022676"/>
    </source>
</evidence>
<dbReference type="Pfam" id="PF04101">
    <property type="entry name" value="Glyco_tran_28_C"/>
    <property type="match status" value="1"/>
</dbReference>
<dbReference type="AlphaFoldDB" id="A0A1F4PNA8"/>
<evidence type="ECO:0000313" key="6">
    <source>
        <dbReference type="EMBL" id="OGB85119.1"/>
    </source>
</evidence>
<sequence length="326" mass="35738">MGSRSMADRELVTQAGFKFVGVPAGKWRRYFDLRNLIDIFVTLIGVITALFVVIFFWPDRVLIKGGYVGVPVGLAAWLLGRKILLHESDTVMGVANRVLAPLSRKICVSFPLEAYEGNRKLSRKLIFTGVPINEEFYNKAIGPISLPLTDKKPVILVIGGSQGAHAINQLIQNTLSQLLLDYQVLHQTGAADYAGLRSWKDSNDYAKDYHPIDFVSNSEMASLIKRSAVIISRAGATTAFEIAAVGRPAILIPLPGSANNHQYANAKYLSDKGAAALLLQSEATPAVLLERLERVVHSDMGKRLAFNIRELTNPSAAERIADELLQ</sequence>
<feature type="domain" description="Glycosyl transferase family 28 C-terminal" evidence="5">
    <location>
        <begin position="154"/>
        <end position="300"/>
    </location>
</feature>
<dbReference type="InterPro" id="IPR007235">
    <property type="entry name" value="Glyco_trans_28_C"/>
</dbReference>
<dbReference type="STRING" id="1798539.A2994_03740"/>
<evidence type="ECO:0000259" key="5">
    <source>
        <dbReference type="Pfam" id="PF04101"/>
    </source>
</evidence>
<dbReference type="GO" id="GO:0016758">
    <property type="term" value="F:hexosyltransferase activity"/>
    <property type="evidence" value="ECO:0007669"/>
    <property type="project" value="InterPro"/>
</dbReference>
<keyword evidence="3" id="KW-0812">Transmembrane</keyword>
<keyword evidence="3" id="KW-1133">Transmembrane helix</keyword>
<dbReference type="Gene3D" id="3.40.50.2000">
    <property type="entry name" value="Glycogen Phosphorylase B"/>
    <property type="match status" value="2"/>
</dbReference>
<feature type="domain" description="Glycosyltransferase family 28 N-terminal" evidence="4">
    <location>
        <begin position="2"/>
        <end position="106"/>
    </location>
</feature>
<dbReference type="InterPro" id="IPR004276">
    <property type="entry name" value="GlycoTrans_28_N"/>
</dbReference>
<evidence type="ECO:0000259" key="4">
    <source>
        <dbReference type="Pfam" id="PF03033"/>
    </source>
</evidence>
<gene>
    <name evidence="6" type="ORF">A2994_03740</name>
</gene>
<name>A0A1F4PNA8_UNCK3</name>
<dbReference type="EMBL" id="METE01000010">
    <property type="protein sequence ID" value="OGB85119.1"/>
    <property type="molecule type" value="Genomic_DNA"/>
</dbReference>
<protein>
    <recommendedName>
        <fullName evidence="8">UDP-N-acetylglucosamine--N-acetylmuramyl-(pentapeptide) pyrophosphoryl-undecaprenol N-acetylglucosamine transferase</fullName>
    </recommendedName>
</protein>
<comment type="caution">
    <text evidence="6">The sequence shown here is derived from an EMBL/GenBank/DDBJ whole genome shotgun (WGS) entry which is preliminary data.</text>
</comment>
<organism evidence="6 7">
    <name type="scientific">candidate division Kazan bacterium RIFCSPLOWO2_01_FULL_48_13</name>
    <dbReference type="NCBI Taxonomy" id="1798539"/>
    <lineage>
        <taxon>Bacteria</taxon>
        <taxon>Bacteria division Kazan-3B-28</taxon>
    </lineage>
</organism>
<accession>A0A1F4PNA8</accession>
<evidence type="ECO:0000256" key="2">
    <source>
        <dbReference type="ARBA" id="ARBA00022679"/>
    </source>
</evidence>
<dbReference type="SUPFAM" id="SSF53756">
    <property type="entry name" value="UDP-Glycosyltransferase/glycogen phosphorylase"/>
    <property type="match status" value="1"/>
</dbReference>
<proteinExistence type="predicted"/>
<feature type="transmembrane region" description="Helical" evidence="3">
    <location>
        <begin position="36"/>
        <end position="56"/>
    </location>
</feature>
<dbReference type="GO" id="GO:1901137">
    <property type="term" value="P:carbohydrate derivative biosynthetic process"/>
    <property type="evidence" value="ECO:0007669"/>
    <property type="project" value="UniProtKB-ARBA"/>
</dbReference>
<dbReference type="PANTHER" id="PTHR21015">
    <property type="entry name" value="UDP-N-ACETYLGLUCOSAMINE--N-ACETYLMURAMYL-(PENTAPEPTIDE) PYROPHOSPHORYL-UNDECAPRENOL N-ACETYLGLUCOSAMINE TRANSFERASE 1"/>
    <property type="match status" value="1"/>
</dbReference>